<protein>
    <submittedName>
        <fullName evidence="3">NAD(P)H-dependent D-xylose reductase</fullName>
    </submittedName>
</protein>
<accession>A0A090CMP7</accession>
<proteinExistence type="predicted"/>
<evidence type="ECO:0000259" key="2">
    <source>
        <dbReference type="Pfam" id="PF00248"/>
    </source>
</evidence>
<dbReference type="Pfam" id="PF00248">
    <property type="entry name" value="Aldo_ket_red"/>
    <property type="match status" value="1"/>
</dbReference>
<evidence type="ECO:0000256" key="1">
    <source>
        <dbReference type="ARBA" id="ARBA00023002"/>
    </source>
</evidence>
<dbReference type="InParanoid" id="A0A090CMP7"/>
<reference evidence="3 4" key="1">
    <citation type="journal article" date="2008" name="Genome Biol.">
        <title>The genome sequence of the model ascomycete fungus Podospora anserina.</title>
        <authorList>
            <person name="Espagne E."/>
            <person name="Lespinet O."/>
            <person name="Malagnac F."/>
            <person name="Da Silva C."/>
            <person name="Jaillon O."/>
            <person name="Porcel B.M."/>
            <person name="Couloux A."/>
            <person name="Aury J.-M."/>
            <person name="Segurens B."/>
            <person name="Poulain J."/>
            <person name="Anthouard V."/>
            <person name="Grossetete S."/>
            <person name="Khalili H."/>
            <person name="Coppin E."/>
            <person name="Dequard-Chablat M."/>
            <person name="Picard M."/>
            <person name="Contamine V."/>
            <person name="Arnaise S."/>
            <person name="Bourdais A."/>
            <person name="Berteaux-Lecellier V."/>
            <person name="Gautheret D."/>
            <person name="de Vries R.P."/>
            <person name="Battaglia E."/>
            <person name="Coutinho P.M."/>
            <person name="Danchin E.G.J."/>
            <person name="Henrissat B."/>
            <person name="El Khoury R."/>
            <person name="Sainsard-Chanet A."/>
            <person name="Boivin A."/>
            <person name="Pinan-Lucarre B."/>
            <person name="Sellem C.H."/>
            <person name="Debuchy R."/>
            <person name="Wincker P."/>
            <person name="Weissenbach J."/>
            <person name="Silar P."/>
        </authorList>
    </citation>
    <scope>NUCLEOTIDE SEQUENCE [LARGE SCALE GENOMIC DNA]</scope>
    <source>
        <strain evidence="4">S / ATCC MYA-4624 / DSM 980 / FGSC 10383</strain>
    </source>
</reference>
<dbReference type="Proteomes" id="UP000001197">
    <property type="component" value="Chromosome 3"/>
</dbReference>
<evidence type="ECO:0000313" key="4">
    <source>
        <dbReference type="Proteomes" id="UP000001197"/>
    </source>
</evidence>
<reference evidence="4" key="2">
    <citation type="journal article" date="2014" name="Genetics">
        <title>Maintaining two mating types: Structure of the mating type locus and its role in heterokaryosis in Podospora anserina.</title>
        <authorList>
            <person name="Grognet P."/>
            <person name="Bidard F."/>
            <person name="Kuchly C."/>
            <person name="Tong L.C.H."/>
            <person name="Coppin E."/>
            <person name="Benkhali J.A."/>
            <person name="Couloux A."/>
            <person name="Wincker P."/>
            <person name="Debuchy R."/>
            <person name="Silar P."/>
        </authorList>
    </citation>
    <scope>GENOME REANNOTATION</scope>
    <source>
        <strain evidence="4">S / ATCC MYA-4624 / DSM 980 / FGSC 10383</strain>
    </source>
</reference>
<name>A0A090CMP7_PODAN</name>
<dbReference type="AlphaFoldDB" id="A0A090CMP7"/>
<dbReference type="Gene3D" id="3.20.20.100">
    <property type="entry name" value="NADP-dependent oxidoreductase domain"/>
    <property type="match status" value="1"/>
</dbReference>
<organism evidence="3 4">
    <name type="scientific">Podospora anserina (strain S / ATCC MYA-4624 / DSM 980 / FGSC 10383)</name>
    <name type="common">Pleurage anserina</name>
    <dbReference type="NCBI Taxonomy" id="515849"/>
    <lineage>
        <taxon>Eukaryota</taxon>
        <taxon>Fungi</taxon>
        <taxon>Dikarya</taxon>
        <taxon>Ascomycota</taxon>
        <taxon>Pezizomycotina</taxon>
        <taxon>Sordariomycetes</taxon>
        <taxon>Sordariomycetidae</taxon>
        <taxon>Sordariales</taxon>
        <taxon>Podosporaceae</taxon>
        <taxon>Podospora</taxon>
        <taxon>Podospora anserina</taxon>
    </lineage>
</organism>
<evidence type="ECO:0000313" key="3">
    <source>
        <dbReference type="EMBL" id="CDP27187.1"/>
    </source>
</evidence>
<sequence>MFPTKSSFSSLKPPTLLTPNRFVPPLHSFPIHRHPRTLATMSTSEPPPSLPKMPSLIYGTAWKKDRTADLVYEAIKAGFRGIDTAAMKRHYDEALVGEGIRRAISEGIVSRNDLWIQTKYTPSPSTHYTSTNPLTTSLTTSIASSLSNLSTPDHQPPYLDALILHSPFETLPENITAWTHLTSYLPNQIRHLGYSNVPPDFLDIFDEFLDLNSSLPRVSLIQNRFTAGMYNWDIETRRWCKGNGAVYQGFWVLTGNVDVWRHAKVVREVKEGLGLGSLEEAWLAVVMVGMGVRVLDGTTKGEHMRGDLGVGERVREWRGEREENERKWERWVGEVRGLVGG</sequence>
<dbReference type="eggNOG" id="KOG1577">
    <property type="taxonomic scope" value="Eukaryota"/>
</dbReference>
<dbReference type="InterPro" id="IPR036812">
    <property type="entry name" value="NAD(P)_OxRdtase_dom_sf"/>
</dbReference>
<dbReference type="EMBL" id="FO904938">
    <property type="protein sequence ID" value="CDP27187.1"/>
    <property type="molecule type" value="Genomic_DNA"/>
</dbReference>
<keyword evidence="1" id="KW-0560">Oxidoreductase</keyword>
<dbReference type="PANTHER" id="PTHR11732">
    <property type="entry name" value="ALDO/KETO REDUCTASE"/>
    <property type="match status" value="1"/>
</dbReference>
<dbReference type="InterPro" id="IPR020471">
    <property type="entry name" value="AKR"/>
</dbReference>
<dbReference type="GO" id="GO:0016491">
    <property type="term" value="F:oxidoreductase activity"/>
    <property type="evidence" value="ECO:0007669"/>
    <property type="project" value="UniProtKB-KW"/>
</dbReference>
<feature type="domain" description="NADP-dependent oxidoreductase" evidence="2">
    <location>
        <begin position="62"/>
        <end position="225"/>
    </location>
</feature>
<keyword evidence="4" id="KW-1185">Reference proteome</keyword>
<dbReference type="InterPro" id="IPR023210">
    <property type="entry name" value="NADP_OxRdtase_dom"/>
</dbReference>
<dbReference type="SUPFAM" id="SSF51430">
    <property type="entry name" value="NAD(P)-linked oxidoreductase"/>
    <property type="match status" value="1"/>
</dbReference>